<dbReference type="Pfam" id="PF04909">
    <property type="entry name" value="Amidohydro_2"/>
    <property type="match status" value="1"/>
</dbReference>
<keyword evidence="2" id="KW-0413">Isomerase</keyword>
<keyword evidence="3" id="KW-1185">Reference proteome</keyword>
<dbReference type="Proteomes" id="UP000183447">
    <property type="component" value="Unassembled WGS sequence"/>
</dbReference>
<sequence length="285" mass="30768">MIERSFSGAPPQTKAPAGTIDTQMHVYMPGFPSAPGFIPLPENAPGPDAYRQVMAWLGIERVVITQGNAHGLDNANVLACIAAMGACARGVGVVTRETPPAEMRRLADAGIVGARIMDLAGGAVGLDRLAEVDRHVRDYGWCLAVQFDGSTILSHEDLLAGLSSRWILDHHGKFFAGIRPDDPEIDCVKRLLDTGRCYYKLAGCYESSRSGGPGYEDIAAVTRVIAAHAPERIIWGTNWPHNGARRTADYPDDARLFDTVMSWLPSDAARHLCLVDNPAALYFGA</sequence>
<dbReference type="GO" id="GO:0016787">
    <property type="term" value="F:hydrolase activity"/>
    <property type="evidence" value="ECO:0007669"/>
    <property type="project" value="InterPro"/>
</dbReference>
<evidence type="ECO:0000259" key="1">
    <source>
        <dbReference type="Pfam" id="PF04909"/>
    </source>
</evidence>
<dbReference type="STRING" id="665118.SAMN02983003_2110"/>
<feature type="domain" description="Amidohydrolase-related" evidence="1">
    <location>
        <begin position="46"/>
        <end position="283"/>
    </location>
</feature>
<dbReference type="AlphaFoldDB" id="A0A1K2HXY4"/>
<dbReference type="RefSeq" id="WP_072342453.1">
    <property type="nucleotide sequence ID" value="NZ_FPKU01000002.1"/>
</dbReference>
<dbReference type="InterPro" id="IPR006680">
    <property type="entry name" value="Amidohydro-rel"/>
</dbReference>
<reference evidence="2 3" key="1">
    <citation type="submission" date="2016-11" db="EMBL/GenBank/DDBJ databases">
        <authorList>
            <person name="Jaros S."/>
            <person name="Januszkiewicz K."/>
            <person name="Wedrychowicz H."/>
        </authorList>
    </citation>
    <scope>NUCLEOTIDE SEQUENCE [LARGE SCALE GENOMIC DNA]</scope>
    <source>
        <strain evidence="2 3">ATCC 23634</strain>
    </source>
</reference>
<evidence type="ECO:0000313" key="2">
    <source>
        <dbReference type="EMBL" id="SFZ84605.1"/>
    </source>
</evidence>
<dbReference type="Gene3D" id="3.20.20.140">
    <property type="entry name" value="Metal-dependent hydrolases"/>
    <property type="match status" value="1"/>
</dbReference>
<name>A0A1K2HXY4_9HYPH</name>
<dbReference type="EMBL" id="FPKU01000002">
    <property type="protein sequence ID" value="SFZ84605.1"/>
    <property type="molecule type" value="Genomic_DNA"/>
</dbReference>
<dbReference type="GO" id="GO:0016853">
    <property type="term" value="F:isomerase activity"/>
    <property type="evidence" value="ECO:0007669"/>
    <property type="project" value="UniProtKB-KW"/>
</dbReference>
<proteinExistence type="predicted"/>
<organism evidence="2 3">
    <name type="scientific">Devosia enhydra</name>
    <dbReference type="NCBI Taxonomy" id="665118"/>
    <lineage>
        <taxon>Bacteria</taxon>
        <taxon>Pseudomonadati</taxon>
        <taxon>Pseudomonadota</taxon>
        <taxon>Alphaproteobacteria</taxon>
        <taxon>Hyphomicrobiales</taxon>
        <taxon>Devosiaceae</taxon>
        <taxon>Devosia</taxon>
    </lineage>
</organism>
<dbReference type="SUPFAM" id="SSF51556">
    <property type="entry name" value="Metallo-dependent hydrolases"/>
    <property type="match status" value="1"/>
</dbReference>
<dbReference type="PANTHER" id="PTHR35563:SF2">
    <property type="entry name" value="BARREL METAL-DEPENDENT HYDROLASE, PUTATIVE (AFU_ORTHOLOGUE AFUA_1G16240)-RELATED"/>
    <property type="match status" value="1"/>
</dbReference>
<dbReference type="PANTHER" id="PTHR35563">
    <property type="entry name" value="BARREL METAL-DEPENDENT HYDROLASE, PUTATIVE (AFU_ORTHOLOGUE AFUA_1G16240)-RELATED"/>
    <property type="match status" value="1"/>
</dbReference>
<protein>
    <submittedName>
        <fullName evidence="2">D-galactarolactone isomerase</fullName>
    </submittedName>
</protein>
<dbReference type="InterPro" id="IPR052358">
    <property type="entry name" value="Aro_Compnd_Degr_Hydrolases"/>
</dbReference>
<evidence type="ECO:0000313" key="3">
    <source>
        <dbReference type="Proteomes" id="UP000183447"/>
    </source>
</evidence>
<dbReference type="InterPro" id="IPR032466">
    <property type="entry name" value="Metal_Hydrolase"/>
</dbReference>
<accession>A0A1K2HXY4</accession>
<gene>
    <name evidence="2" type="ORF">SAMN02983003_2110</name>
</gene>
<dbReference type="OrthoDB" id="9787654at2"/>